<gene>
    <name evidence="2" type="ORF">SO3561_06142</name>
</gene>
<proteinExistence type="predicted"/>
<feature type="region of interest" description="Disordered" evidence="1">
    <location>
        <begin position="27"/>
        <end position="94"/>
    </location>
</feature>
<sequence length="94" mass="9920">MTESRSLLGFGRSWLCGTVSHFVTRRRATSTSSTFPGSVPVATANHRPSGLKAGVPPRPRTVQAGRPVGNVTSRTPPRTGIASNRPPARTANGR</sequence>
<evidence type="ECO:0000313" key="3">
    <source>
        <dbReference type="Proteomes" id="UP000217446"/>
    </source>
</evidence>
<dbReference type="Proteomes" id="UP000217446">
    <property type="component" value="Unassembled WGS sequence"/>
</dbReference>
<name>A0A250VKT7_STROL</name>
<reference evidence="3" key="1">
    <citation type="submission" date="2017-05" db="EMBL/GenBank/DDBJ databases">
        <title>Streptomyces olivochromogenes NBRC 3561 whole genome shotgun sequence.</title>
        <authorList>
            <person name="Dohra H."/>
            <person name="Kodani S."/>
        </authorList>
    </citation>
    <scope>NUCLEOTIDE SEQUENCE [LARGE SCALE GENOMIC DNA]</scope>
    <source>
        <strain evidence="3">NBRC 3561</strain>
    </source>
</reference>
<comment type="caution">
    <text evidence="2">The sequence shown here is derived from an EMBL/GenBank/DDBJ whole genome shotgun (WGS) entry which is preliminary data.</text>
</comment>
<evidence type="ECO:0000313" key="2">
    <source>
        <dbReference type="EMBL" id="GAX54590.1"/>
    </source>
</evidence>
<keyword evidence="3" id="KW-1185">Reference proteome</keyword>
<dbReference type="RefSeq" id="WP_162489356.1">
    <property type="nucleotide sequence ID" value="NZ_BDQI01000014.1"/>
</dbReference>
<dbReference type="AlphaFoldDB" id="A0A250VKT7"/>
<protein>
    <submittedName>
        <fullName evidence="2">Uncharacterized protein</fullName>
    </submittedName>
</protein>
<dbReference type="EMBL" id="BDQI01000014">
    <property type="protein sequence ID" value="GAX54590.1"/>
    <property type="molecule type" value="Genomic_DNA"/>
</dbReference>
<evidence type="ECO:0000256" key="1">
    <source>
        <dbReference type="SAM" id="MobiDB-lite"/>
    </source>
</evidence>
<accession>A0A250VKT7</accession>
<organism evidence="2 3">
    <name type="scientific">Streptomyces olivochromogenes</name>
    <dbReference type="NCBI Taxonomy" id="1963"/>
    <lineage>
        <taxon>Bacteria</taxon>
        <taxon>Bacillati</taxon>
        <taxon>Actinomycetota</taxon>
        <taxon>Actinomycetes</taxon>
        <taxon>Kitasatosporales</taxon>
        <taxon>Streptomycetaceae</taxon>
        <taxon>Streptomyces</taxon>
    </lineage>
</organism>